<keyword evidence="5 12" id="KW-0732">Signal</keyword>
<evidence type="ECO:0000259" key="13">
    <source>
        <dbReference type="Pfam" id="PF00593"/>
    </source>
</evidence>
<evidence type="ECO:0000256" key="5">
    <source>
        <dbReference type="ARBA" id="ARBA00022729"/>
    </source>
</evidence>
<dbReference type="InterPro" id="IPR000531">
    <property type="entry name" value="Beta-barrel_TonB"/>
</dbReference>
<dbReference type="AlphaFoldDB" id="E7N130"/>
<evidence type="ECO:0000259" key="14">
    <source>
        <dbReference type="Pfam" id="PF07715"/>
    </source>
</evidence>
<evidence type="ECO:0000313" key="15">
    <source>
        <dbReference type="EMBL" id="EFW30139.1"/>
    </source>
</evidence>
<dbReference type="PANTHER" id="PTHR30069:SF29">
    <property type="entry name" value="HEMOGLOBIN AND HEMOGLOBIN-HAPTOGLOBIN-BINDING PROTEIN 1-RELATED"/>
    <property type="match status" value="1"/>
</dbReference>
<dbReference type="GO" id="GO:0015344">
    <property type="term" value="F:siderophore uptake transmembrane transporter activity"/>
    <property type="evidence" value="ECO:0007669"/>
    <property type="project" value="TreeGrafter"/>
</dbReference>
<evidence type="ECO:0000256" key="7">
    <source>
        <dbReference type="ARBA" id="ARBA00023136"/>
    </source>
</evidence>
<dbReference type="CDD" id="cd01347">
    <property type="entry name" value="ligand_gated_channel"/>
    <property type="match status" value="1"/>
</dbReference>
<keyword evidence="8 15" id="KW-0675">Receptor</keyword>
<dbReference type="Gene3D" id="2.40.170.20">
    <property type="entry name" value="TonB-dependent receptor, beta-barrel domain"/>
    <property type="match status" value="1"/>
</dbReference>
<dbReference type="PROSITE" id="PS52016">
    <property type="entry name" value="TONB_DEPENDENT_REC_3"/>
    <property type="match status" value="1"/>
</dbReference>
<dbReference type="PANTHER" id="PTHR30069">
    <property type="entry name" value="TONB-DEPENDENT OUTER MEMBRANE RECEPTOR"/>
    <property type="match status" value="1"/>
</dbReference>
<reference evidence="15 16" key="1">
    <citation type="submission" date="2010-08" db="EMBL/GenBank/DDBJ databases">
        <authorList>
            <person name="Weinstock G."/>
            <person name="Sodergren E."/>
            <person name="Clifton S."/>
            <person name="Fulton L."/>
            <person name="Fulton B."/>
            <person name="Courtney L."/>
            <person name="Fronick C."/>
            <person name="Harrison M."/>
            <person name="Strong C."/>
            <person name="Farmer C."/>
            <person name="Delahaunty K."/>
            <person name="Markovic C."/>
            <person name="Hall O."/>
            <person name="Minx P."/>
            <person name="Tomlinson C."/>
            <person name="Mitreva M."/>
            <person name="Hou S."/>
            <person name="Chen J."/>
            <person name="Wollam A."/>
            <person name="Pepin K.H."/>
            <person name="Johnson M."/>
            <person name="Bhonagiri V."/>
            <person name="Zhang X."/>
            <person name="Suruliraj S."/>
            <person name="Warren W."/>
            <person name="Chinwalla A."/>
            <person name="Mardis E.R."/>
            <person name="Wilson R.K."/>
        </authorList>
    </citation>
    <scope>NUCLEOTIDE SEQUENCE [LARGE SCALE GENOMIC DNA]</scope>
    <source>
        <strain evidence="15 16">F0399</strain>
    </source>
</reference>
<dbReference type="GO" id="GO:0044718">
    <property type="term" value="P:siderophore transmembrane transport"/>
    <property type="evidence" value="ECO:0007669"/>
    <property type="project" value="TreeGrafter"/>
</dbReference>
<comment type="subcellular location">
    <subcellularLocation>
        <location evidence="1 10">Cell outer membrane</location>
        <topology evidence="1 10">Multi-pass membrane protein</topology>
    </subcellularLocation>
</comment>
<dbReference type="InterPro" id="IPR036942">
    <property type="entry name" value="Beta-barrel_TonB_sf"/>
</dbReference>
<evidence type="ECO:0000256" key="2">
    <source>
        <dbReference type="ARBA" id="ARBA00022448"/>
    </source>
</evidence>
<evidence type="ECO:0000313" key="16">
    <source>
        <dbReference type="Proteomes" id="UP000004633"/>
    </source>
</evidence>
<evidence type="ECO:0000256" key="12">
    <source>
        <dbReference type="SAM" id="SignalP"/>
    </source>
</evidence>
<dbReference type="Pfam" id="PF07715">
    <property type="entry name" value="Plug"/>
    <property type="match status" value="1"/>
</dbReference>
<dbReference type="EMBL" id="AECV01000008">
    <property type="protein sequence ID" value="EFW30139.1"/>
    <property type="molecule type" value="Genomic_DNA"/>
</dbReference>
<dbReference type="InterPro" id="IPR039426">
    <property type="entry name" value="TonB-dep_rcpt-like"/>
</dbReference>
<gene>
    <name evidence="15" type="ORF">HMPREF9555_00681</name>
</gene>
<keyword evidence="3 10" id="KW-1134">Transmembrane beta strand</keyword>
<evidence type="ECO:0000256" key="4">
    <source>
        <dbReference type="ARBA" id="ARBA00022692"/>
    </source>
</evidence>
<dbReference type="HOGENOM" id="CLU_008287_18_0_9"/>
<evidence type="ECO:0000256" key="1">
    <source>
        <dbReference type="ARBA" id="ARBA00004571"/>
    </source>
</evidence>
<keyword evidence="9 10" id="KW-0998">Cell outer membrane</keyword>
<sequence>MKTKNRMLSICALTCMLPVTVQAAETAPAVDESSNMVQTADVNVTAQGYEKPTLDTPADATVYTADELKKTGAHDVISALKYKNGVHFTQMGPDNQSWITGNAGVNLRGIENGTLVLIDGIPASFNNVSHLDMLTLDTVDRVEVVKGGGSVLYGSEAFGGVVNVITKSAYKNTVRIAAGDRGQRVYAATFDLGPVGLAVSQTRYGETGILSTVQAKTKINGIPTPFVYGFGASRKDHVHLTYKINERTRFSYMYNGKNHSIQSRDEAGNLLQLFSYDDDEHFASVNYHDSNGWTADAFYNVRSISNPDHFVVNPSVVEWEKSIHRHFGTDIKKVWKNDVSTTLVGLSVKRQTYVDQNQKYVTWRDSSSALRPYAKFGPYAMNEYSLLASYDRDLSPVTAAILSMRQDWVKSTAGDYRAFLPQVQVTTRLGRDSAAYASVGRFFRMPNFRNLYYASAVMRPNPNLKPESGWNYEAGYKYDAGKRRFTAALFHIDVSDQIVGVKDGAVTYQTNAASYRNTGVELSYAEERDAHFGWNAGVTVGNPERKYKEGQAWQRALGRYQLTAGVNYENRALTAALNLSYWGDRGYNGTRNEQVTFTHIPGNLLASNLHVAYRFTPNVTGTFDVDNLFNRRDFTNSGVYYTTGRSFLVGVNCAF</sequence>
<keyword evidence="6 11" id="KW-0798">TonB box</keyword>
<name>E7N130_9FIRM</name>
<comment type="caution">
    <text evidence="15">The sequence shown here is derived from an EMBL/GenBank/DDBJ whole genome shotgun (WGS) entry which is preliminary data.</text>
</comment>
<dbReference type="RefSeq" id="WP_009349359.1">
    <property type="nucleotide sequence ID" value="NZ_GL638132.1"/>
</dbReference>
<evidence type="ECO:0000256" key="10">
    <source>
        <dbReference type="PROSITE-ProRule" id="PRU01360"/>
    </source>
</evidence>
<keyword evidence="2 10" id="KW-0813">Transport</keyword>
<feature type="chain" id="PRO_5003222095" evidence="12">
    <location>
        <begin position="24"/>
        <end position="655"/>
    </location>
</feature>
<keyword evidence="4 10" id="KW-0812">Transmembrane</keyword>
<dbReference type="InterPro" id="IPR012910">
    <property type="entry name" value="Plug_dom"/>
</dbReference>
<evidence type="ECO:0000256" key="8">
    <source>
        <dbReference type="ARBA" id="ARBA00023170"/>
    </source>
</evidence>
<feature type="domain" description="TonB-dependent receptor plug" evidence="14">
    <location>
        <begin position="54"/>
        <end position="161"/>
    </location>
</feature>
<dbReference type="GO" id="GO:0009279">
    <property type="term" value="C:cell outer membrane"/>
    <property type="evidence" value="ECO:0007669"/>
    <property type="project" value="UniProtKB-SubCell"/>
</dbReference>
<dbReference type="Gene3D" id="2.170.130.10">
    <property type="entry name" value="TonB-dependent receptor, plug domain"/>
    <property type="match status" value="1"/>
</dbReference>
<evidence type="ECO:0000256" key="11">
    <source>
        <dbReference type="RuleBase" id="RU003357"/>
    </source>
</evidence>
<feature type="signal peptide" evidence="12">
    <location>
        <begin position="1"/>
        <end position="23"/>
    </location>
</feature>
<dbReference type="InterPro" id="IPR037066">
    <property type="entry name" value="Plug_dom_sf"/>
</dbReference>
<evidence type="ECO:0000256" key="6">
    <source>
        <dbReference type="ARBA" id="ARBA00023077"/>
    </source>
</evidence>
<dbReference type="SUPFAM" id="SSF56935">
    <property type="entry name" value="Porins"/>
    <property type="match status" value="1"/>
</dbReference>
<dbReference type="STRING" id="749551.HMPREF9555_00681"/>
<organism evidence="15 16">
    <name type="scientific">Selenomonas artemidis F0399</name>
    <dbReference type="NCBI Taxonomy" id="749551"/>
    <lineage>
        <taxon>Bacteria</taxon>
        <taxon>Bacillati</taxon>
        <taxon>Bacillota</taxon>
        <taxon>Negativicutes</taxon>
        <taxon>Selenomonadales</taxon>
        <taxon>Selenomonadaceae</taxon>
        <taxon>Selenomonas</taxon>
    </lineage>
</organism>
<keyword evidence="16" id="KW-1185">Reference proteome</keyword>
<evidence type="ECO:0000256" key="9">
    <source>
        <dbReference type="ARBA" id="ARBA00023237"/>
    </source>
</evidence>
<keyword evidence="7 10" id="KW-0472">Membrane</keyword>
<proteinExistence type="inferred from homology"/>
<evidence type="ECO:0000256" key="3">
    <source>
        <dbReference type="ARBA" id="ARBA00022452"/>
    </source>
</evidence>
<dbReference type="Pfam" id="PF00593">
    <property type="entry name" value="TonB_dep_Rec_b-barrel"/>
    <property type="match status" value="1"/>
</dbReference>
<comment type="similarity">
    <text evidence="10 11">Belongs to the TonB-dependent receptor family.</text>
</comment>
<protein>
    <submittedName>
        <fullName evidence="15">TonB-dependent receptor</fullName>
    </submittedName>
</protein>
<dbReference type="Proteomes" id="UP000004633">
    <property type="component" value="Unassembled WGS sequence"/>
</dbReference>
<accession>E7N130</accession>
<feature type="domain" description="TonB-dependent receptor-like beta-barrel" evidence="13">
    <location>
        <begin position="251"/>
        <end position="628"/>
    </location>
</feature>